<accession>A0ABW0R445</accession>
<protein>
    <recommendedName>
        <fullName evidence="3">DUF4926 domain-containing protein</fullName>
    </recommendedName>
</protein>
<gene>
    <name evidence="1" type="ORF">ACFPQ4_18875</name>
</gene>
<name>A0ABW0R445_9BACL</name>
<comment type="caution">
    <text evidence="1">The sequence shown here is derived from an EMBL/GenBank/DDBJ whole genome shotgun (WGS) entry which is preliminary data.</text>
</comment>
<sequence>MLKIGDSVEFLKDGTKGIIMEVHDNLYHIIWEDHFSSWEYGETLRKMEAYPSK</sequence>
<organism evidence="1 2">
    <name type="scientific">Cohnella yongneupensis</name>
    <dbReference type="NCBI Taxonomy" id="425006"/>
    <lineage>
        <taxon>Bacteria</taxon>
        <taxon>Bacillati</taxon>
        <taxon>Bacillota</taxon>
        <taxon>Bacilli</taxon>
        <taxon>Bacillales</taxon>
        <taxon>Paenibacillaceae</taxon>
        <taxon>Cohnella</taxon>
    </lineage>
</organism>
<dbReference type="Proteomes" id="UP001596108">
    <property type="component" value="Unassembled WGS sequence"/>
</dbReference>
<proteinExistence type="predicted"/>
<reference evidence="2" key="1">
    <citation type="journal article" date="2019" name="Int. J. Syst. Evol. Microbiol.">
        <title>The Global Catalogue of Microorganisms (GCM) 10K type strain sequencing project: providing services to taxonomists for standard genome sequencing and annotation.</title>
        <authorList>
            <consortium name="The Broad Institute Genomics Platform"/>
            <consortium name="The Broad Institute Genome Sequencing Center for Infectious Disease"/>
            <person name="Wu L."/>
            <person name="Ma J."/>
        </authorList>
    </citation>
    <scope>NUCLEOTIDE SEQUENCE [LARGE SCALE GENOMIC DNA]</scope>
    <source>
        <strain evidence="2">CGMCC 1.18578</strain>
    </source>
</reference>
<evidence type="ECO:0000313" key="2">
    <source>
        <dbReference type="Proteomes" id="UP001596108"/>
    </source>
</evidence>
<evidence type="ECO:0008006" key="3">
    <source>
        <dbReference type="Google" id="ProtNLM"/>
    </source>
</evidence>
<dbReference type="EMBL" id="JBHSNC010000054">
    <property type="protein sequence ID" value="MFC5531488.1"/>
    <property type="molecule type" value="Genomic_DNA"/>
</dbReference>
<keyword evidence="2" id="KW-1185">Reference proteome</keyword>
<dbReference type="RefSeq" id="WP_378113450.1">
    <property type="nucleotide sequence ID" value="NZ_JBHSNC010000054.1"/>
</dbReference>
<evidence type="ECO:0000313" key="1">
    <source>
        <dbReference type="EMBL" id="MFC5531488.1"/>
    </source>
</evidence>